<protein>
    <submittedName>
        <fullName evidence="1">Uncharacterized protein</fullName>
    </submittedName>
</protein>
<dbReference type="EMBL" id="JAEHOC010000041">
    <property type="protein sequence ID" value="KAG2427284.1"/>
    <property type="molecule type" value="Genomic_DNA"/>
</dbReference>
<name>A0A835SHV7_CHLIN</name>
<comment type="caution">
    <text evidence="1">The sequence shown here is derived from an EMBL/GenBank/DDBJ whole genome shotgun (WGS) entry which is preliminary data.</text>
</comment>
<dbReference type="AlphaFoldDB" id="A0A835SHV7"/>
<reference evidence="1" key="1">
    <citation type="journal article" date="2020" name="bioRxiv">
        <title>Comparative genomics of Chlamydomonas.</title>
        <authorList>
            <person name="Craig R.J."/>
            <person name="Hasan A.R."/>
            <person name="Ness R.W."/>
            <person name="Keightley P.D."/>
        </authorList>
    </citation>
    <scope>NUCLEOTIDE SEQUENCE</scope>
    <source>
        <strain evidence="1">SAG 7.73</strain>
    </source>
</reference>
<sequence>MFENRVFAHMALREPKYQQALAAGAEPCRTAADVVRMLASMSFAEEEGDEDSAAVHLTSTNLLIRAAWHDAVTAKGLTPEEYDALCAFRAGAGRSPHPPCPPAEALRLLATSPGLPQEYTPFKQPLMKLLRLLTGA</sequence>
<evidence type="ECO:0000313" key="1">
    <source>
        <dbReference type="EMBL" id="KAG2427284.1"/>
    </source>
</evidence>
<proteinExistence type="predicted"/>
<dbReference type="Proteomes" id="UP000650467">
    <property type="component" value="Unassembled WGS sequence"/>
</dbReference>
<gene>
    <name evidence="1" type="ORF">HXX76_012480</name>
</gene>
<organism evidence="1 2">
    <name type="scientific">Chlamydomonas incerta</name>
    <dbReference type="NCBI Taxonomy" id="51695"/>
    <lineage>
        <taxon>Eukaryota</taxon>
        <taxon>Viridiplantae</taxon>
        <taxon>Chlorophyta</taxon>
        <taxon>core chlorophytes</taxon>
        <taxon>Chlorophyceae</taxon>
        <taxon>CS clade</taxon>
        <taxon>Chlamydomonadales</taxon>
        <taxon>Chlamydomonadaceae</taxon>
        <taxon>Chlamydomonas</taxon>
    </lineage>
</organism>
<evidence type="ECO:0000313" key="2">
    <source>
        <dbReference type="Proteomes" id="UP000650467"/>
    </source>
</evidence>
<accession>A0A835SHV7</accession>
<keyword evidence="2" id="KW-1185">Reference proteome</keyword>
<dbReference type="OrthoDB" id="546283at2759"/>